<evidence type="ECO:0000256" key="7">
    <source>
        <dbReference type="PROSITE-ProRule" id="PRU00042"/>
    </source>
</evidence>
<gene>
    <name evidence="11" type="primary">LOC117678910</name>
</gene>
<keyword evidence="5" id="KW-0862">Zinc</keyword>
<dbReference type="Gene3D" id="3.30.160.60">
    <property type="entry name" value="Classic Zinc Finger"/>
    <property type="match status" value="2"/>
</dbReference>
<feature type="domain" description="C2H2-type" evidence="9">
    <location>
        <begin position="85"/>
        <end position="110"/>
    </location>
</feature>
<dbReference type="PROSITE" id="PS00028">
    <property type="entry name" value="ZINC_FINGER_C2H2_1"/>
    <property type="match status" value="2"/>
</dbReference>
<feature type="compositionally biased region" description="Basic residues" evidence="8">
    <location>
        <begin position="50"/>
        <end position="62"/>
    </location>
</feature>
<dbReference type="GeneID" id="117678910"/>
<evidence type="ECO:0000256" key="2">
    <source>
        <dbReference type="ARBA" id="ARBA00022723"/>
    </source>
</evidence>
<keyword evidence="3" id="KW-0677">Repeat</keyword>
<dbReference type="SMART" id="SM00355">
    <property type="entry name" value="ZnF_C2H2"/>
    <property type="match status" value="2"/>
</dbReference>
<dbReference type="PANTHER" id="PTHR23226:SF416">
    <property type="entry name" value="FI01424P"/>
    <property type="match status" value="1"/>
</dbReference>
<keyword evidence="4 7" id="KW-0863">Zinc-finger</keyword>
<evidence type="ECO:0000313" key="11">
    <source>
        <dbReference type="RefSeq" id="XP_060540108.1"/>
    </source>
</evidence>
<feature type="domain" description="C2H2-type" evidence="9">
    <location>
        <begin position="137"/>
        <end position="164"/>
    </location>
</feature>
<keyword evidence="2" id="KW-0479">Metal-binding</keyword>
<name>A0ABM3YVG5_PANGU</name>
<dbReference type="Proteomes" id="UP001652622">
    <property type="component" value="Unplaced"/>
</dbReference>
<proteinExistence type="predicted"/>
<evidence type="ECO:0000256" key="3">
    <source>
        <dbReference type="ARBA" id="ARBA00022737"/>
    </source>
</evidence>
<accession>A0ABM3YVG5</accession>
<evidence type="ECO:0000313" key="10">
    <source>
        <dbReference type="Proteomes" id="UP001652622"/>
    </source>
</evidence>
<dbReference type="PANTHER" id="PTHR23226">
    <property type="entry name" value="ZINC FINGER AND SCAN DOMAIN-CONTAINING"/>
    <property type="match status" value="1"/>
</dbReference>
<organism evidence="10 11">
    <name type="scientific">Pantherophis guttatus</name>
    <name type="common">Corn snake</name>
    <name type="synonym">Elaphe guttata</name>
    <dbReference type="NCBI Taxonomy" id="94885"/>
    <lineage>
        <taxon>Eukaryota</taxon>
        <taxon>Metazoa</taxon>
        <taxon>Chordata</taxon>
        <taxon>Craniata</taxon>
        <taxon>Vertebrata</taxon>
        <taxon>Euteleostomi</taxon>
        <taxon>Lepidosauria</taxon>
        <taxon>Squamata</taxon>
        <taxon>Bifurcata</taxon>
        <taxon>Unidentata</taxon>
        <taxon>Episquamata</taxon>
        <taxon>Toxicofera</taxon>
        <taxon>Serpentes</taxon>
        <taxon>Colubroidea</taxon>
        <taxon>Colubridae</taxon>
        <taxon>Colubrinae</taxon>
        <taxon>Pantherophis</taxon>
    </lineage>
</organism>
<evidence type="ECO:0000256" key="4">
    <source>
        <dbReference type="ARBA" id="ARBA00022771"/>
    </source>
</evidence>
<dbReference type="InterPro" id="IPR036236">
    <property type="entry name" value="Znf_C2H2_sf"/>
</dbReference>
<keyword evidence="6" id="KW-0539">Nucleus</keyword>
<keyword evidence="10" id="KW-1185">Reference proteome</keyword>
<feature type="region of interest" description="Disordered" evidence="8">
    <location>
        <begin position="1"/>
        <end position="68"/>
    </location>
</feature>
<dbReference type="SUPFAM" id="SSF57667">
    <property type="entry name" value="beta-beta-alpha zinc fingers"/>
    <property type="match status" value="2"/>
</dbReference>
<evidence type="ECO:0000259" key="9">
    <source>
        <dbReference type="PROSITE" id="PS50157"/>
    </source>
</evidence>
<dbReference type="RefSeq" id="XP_060540108.1">
    <property type="nucleotide sequence ID" value="XM_060684125.1"/>
</dbReference>
<feature type="region of interest" description="Disordered" evidence="8">
    <location>
        <begin position="161"/>
        <end position="182"/>
    </location>
</feature>
<evidence type="ECO:0000256" key="5">
    <source>
        <dbReference type="ARBA" id="ARBA00022833"/>
    </source>
</evidence>
<protein>
    <submittedName>
        <fullName evidence="11">Zinc finger protein 354A-like</fullName>
    </submittedName>
</protein>
<evidence type="ECO:0000256" key="1">
    <source>
        <dbReference type="ARBA" id="ARBA00004123"/>
    </source>
</evidence>
<dbReference type="InterPro" id="IPR013087">
    <property type="entry name" value="Znf_C2H2_type"/>
</dbReference>
<dbReference type="Pfam" id="PF00096">
    <property type="entry name" value="zf-C2H2"/>
    <property type="match status" value="2"/>
</dbReference>
<feature type="compositionally biased region" description="Basic and acidic residues" evidence="8">
    <location>
        <begin position="27"/>
        <end position="42"/>
    </location>
</feature>
<dbReference type="PROSITE" id="PS50157">
    <property type="entry name" value="ZINC_FINGER_C2H2_2"/>
    <property type="match status" value="2"/>
</dbReference>
<comment type="subcellular location">
    <subcellularLocation>
        <location evidence="1">Nucleus</location>
    </subcellularLocation>
</comment>
<evidence type="ECO:0000256" key="6">
    <source>
        <dbReference type="ARBA" id="ARBA00023242"/>
    </source>
</evidence>
<evidence type="ECO:0000256" key="8">
    <source>
        <dbReference type="SAM" id="MobiDB-lite"/>
    </source>
</evidence>
<sequence length="275" mass="30766">MATPQVLTSSPNETWKVPEGLPASEEPVEKEIKSKVPPKEGDSCPGSSRRSTRIKPSKHKERRTTFRGETGLAKHLKGHARARIFKCVICEKSFSKKSSLLIHQWSPTHSKGLVDLQYRATDHDKSHLRKPRKERTYRCQKCRKVFFLRENFIKHQKIHLPPVPGQAQAGNPSIDRKGKAKKAGSDQSELLLEEMTSMKLSLDLLILNQQAQLQALRGIQSQLNILLPGNNLISSNVYRLGVLLSQQAAAMRSVSFSFFVNPSNPLPQSASNSSS</sequence>
<feature type="compositionally biased region" description="Polar residues" evidence="8">
    <location>
        <begin position="1"/>
        <end position="13"/>
    </location>
</feature>
<reference evidence="11" key="1">
    <citation type="submission" date="2025-08" db="UniProtKB">
        <authorList>
            <consortium name="RefSeq"/>
        </authorList>
    </citation>
    <scope>IDENTIFICATION</scope>
    <source>
        <tissue evidence="11">Blood</tissue>
    </source>
</reference>